<dbReference type="OrthoDB" id="3847604at2"/>
<dbReference type="Proteomes" id="UP000274907">
    <property type="component" value="Unassembled WGS sequence"/>
</dbReference>
<dbReference type="RefSeq" id="WP_126120140.1">
    <property type="nucleotide sequence ID" value="NZ_RXHJ01000005.1"/>
</dbReference>
<feature type="transmembrane region" description="Helical" evidence="1">
    <location>
        <begin position="45"/>
        <end position="66"/>
    </location>
</feature>
<dbReference type="GO" id="GO:0005576">
    <property type="term" value="C:extracellular region"/>
    <property type="evidence" value="ECO:0007669"/>
    <property type="project" value="TreeGrafter"/>
</dbReference>
<reference evidence="2 3" key="1">
    <citation type="submission" date="2018-12" db="EMBL/GenBank/DDBJ databases">
        <title>YIM 101343 draft genome.</title>
        <authorList>
            <person name="Chen X."/>
        </authorList>
    </citation>
    <scope>NUCLEOTIDE SEQUENCE [LARGE SCALE GENOMIC DNA]</scope>
    <source>
        <strain evidence="2 3">YIM 101343</strain>
    </source>
</reference>
<accession>A0A430HZB3</accession>
<keyword evidence="1" id="KW-1133">Transmembrane helix</keyword>
<keyword evidence="3" id="KW-1185">Reference proteome</keyword>
<keyword evidence="1" id="KW-0472">Membrane</keyword>
<evidence type="ECO:0000256" key="1">
    <source>
        <dbReference type="SAM" id="Phobius"/>
    </source>
</evidence>
<dbReference type="PANTHER" id="PTHR40765:SF2">
    <property type="entry name" value="ESX-2 SECRETION SYSTEM ATPASE ECCB2"/>
    <property type="match status" value="1"/>
</dbReference>
<dbReference type="AlphaFoldDB" id="A0A430HZB3"/>
<comment type="caution">
    <text evidence="2">The sequence shown here is derived from an EMBL/GenBank/DDBJ whole genome shotgun (WGS) entry which is preliminary data.</text>
</comment>
<gene>
    <name evidence="2" type="primary">eccB</name>
    <name evidence="2" type="ORF">EAH68_04505</name>
</gene>
<protein>
    <submittedName>
        <fullName evidence="2">Type VII secretion protein EccB</fullName>
    </submittedName>
</protein>
<dbReference type="InterPro" id="IPR044857">
    <property type="entry name" value="T7SS_EccB_R1"/>
</dbReference>
<dbReference type="Gene3D" id="3.30.2390.20">
    <property type="entry name" value="Type VII secretion system EccB, repeat 1 domain"/>
    <property type="match status" value="1"/>
</dbReference>
<keyword evidence="1" id="KW-0812">Transmembrane</keyword>
<proteinExistence type="predicted"/>
<name>A0A430HZB3_9CORY</name>
<dbReference type="Pfam" id="PF05108">
    <property type="entry name" value="T7SS_ESX1_EccB"/>
    <property type="match status" value="2"/>
</dbReference>
<dbReference type="InterPro" id="IPR007795">
    <property type="entry name" value="T7SS_EccB"/>
</dbReference>
<evidence type="ECO:0000313" key="2">
    <source>
        <dbReference type="EMBL" id="RSZ64267.1"/>
    </source>
</evidence>
<dbReference type="EMBL" id="RXHJ01000005">
    <property type="protein sequence ID" value="RSZ64267.1"/>
    <property type="molecule type" value="Genomic_DNA"/>
</dbReference>
<dbReference type="PANTHER" id="PTHR40765">
    <property type="entry name" value="ESX-2 SECRETION SYSTEM ATPASE ECCB2"/>
    <property type="match status" value="1"/>
</dbReference>
<organism evidence="2 3">
    <name type="scientific">Corynebacterium hylobatis</name>
    <dbReference type="NCBI Taxonomy" id="1859290"/>
    <lineage>
        <taxon>Bacteria</taxon>
        <taxon>Bacillati</taxon>
        <taxon>Actinomycetota</taxon>
        <taxon>Actinomycetes</taxon>
        <taxon>Mycobacteriales</taxon>
        <taxon>Corynebacteriaceae</taxon>
        <taxon>Corynebacterium</taxon>
    </lineage>
</organism>
<evidence type="ECO:0000313" key="3">
    <source>
        <dbReference type="Proteomes" id="UP000274907"/>
    </source>
</evidence>
<dbReference type="NCBIfam" id="TIGR03919">
    <property type="entry name" value="T7SS_EccB"/>
    <property type="match status" value="1"/>
</dbReference>
<sequence>MSSTVLPTTRAQVTGHRFLRRRVEHGLVFGDIRMIHDPLATRHRAMLFGLVATVLIAVGAGLLAWLRPAADPGDAPILQTSEGALFVRVDDRVHPVANLASARLIAGEPAEPARIGAELLAATDRGVPLGIHPAPLVLGGEPAGDLVWSACHRQDSGTVTVAVGDHVTPLGGHRGVLATTEGVEWLLTTAGRRQLPDPATEEGRIIRRALGITADTPRWEPPVEVLNAAAELEPPRLPDPLPGEILDTGAGRWARMPDGIAPVSGTQAEILADAGVPVRSVPRAEISAHPDAELHLSLPEVAPLWLDPAELAVCATDVGKVTTLRPGEHRPVTLSGEGTATEFLSSLPGAVAVDTGHSLHVIDTTGLRHPVSHAADLQSLGLGEPAAAPWPVIRLLPEGAPLNAATAVGAAY</sequence>